<keyword evidence="5" id="KW-0472">Membrane</keyword>
<evidence type="ECO:0000256" key="1">
    <source>
        <dbReference type="ARBA" id="ARBA00004339"/>
    </source>
</evidence>
<keyword evidence="8" id="KW-1185">Reference proteome</keyword>
<reference evidence="7" key="1">
    <citation type="submission" date="2019-06" db="EMBL/GenBank/DDBJ databases">
        <title>Complete genome sequence of Methylogaea oryzae strain JCM16910.</title>
        <authorList>
            <person name="Asakawa S."/>
        </authorList>
    </citation>
    <scope>NUCLEOTIDE SEQUENCE</scope>
    <source>
        <strain evidence="7">E10</strain>
    </source>
</reference>
<dbReference type="Gene3D" id="3.40.190.10">
    <property type="entry name" value="Periplasmic binding protein-like II"/>
    <property type="match status" value="2"/>
</dbReference>
<keyword evidence="4" id="KW-0732">Signal</keyword>
<evidence type="ECO:0000313" key="8">
    <source>
        <dbReference type="Proteomes" id="UP000824988"/>
    </source>
</evidence>
<proteinExistence type="inferred from homology"/>
<evidence type="ECO:0000256" key="4">
    <source>
        <dbReference type="ARBA" id="ARBA00022729"/>
    </source>
</evidence>
<gene>
    <name evidence="7" type="primary">mltF</name>
    <name evidence="7" type="ORF">MoryE10_07000</name>
</gene>
<dbReference type="InterPro" id="IPR023346">
    <property type="entry name" value="Lysozyme-like_dom_sf"/>
</dbReference>
<comment type="similarity">
    <text evidence="2">Belongs to the transglycosylase Slt family.</text>
</comment>
<protein>
    <submittedName>
        <fullName evidence="7">Membrane-bound lytic murein transglycosylase F</fullName>
    </submittedName>
</protein>
<dbReference type="PROSITE" id="PS00922">
    <property type="entry name" value="TRANSGLYCOSYLASE"/>
    <property type="match status" value="1"/>
</dbReference>
<name>A0A8D5AIU2_9GAMM</name>
<accession>A0A8D5AIU2</accession>
<dbReference type="EMBL" id="AP019782">
    <property type="protein sequence ID" value="BBL70094.1"/>
    <property type="molecule type" value="Genomic_DNA"/>
</dbReference>
<evidence type="ECO:0000259" key="6">
    <source>
        <dbReference type="SMART" id="SM00062"/>
    </source>
</evidence>
<evidence type="ECO:0000256" key="2">
    <source>
        <dbReference type="ARBA" id="ARBA00007734"/>
    </source>
</evidence>
<dbReference type="RefSeq" id="WP_054773616.1">
    <property type="nucleotide sequence ID" value="NZ_AP019782.1"/>
</dbReference>
<sequence>MGLDSSKLRNRVGRSLFRMASWLLVIGTLCGCTDSSTSTQLEKIKHKGTLTVATRIGPATYHPSPNGLSGIEHDLAQLFAQRLGVEVKFVVYDSIAEIFEAVEKGRADVAAAGLAITDQRKQQVRFTPAYRTVTEQVVYRDGTPKPRSFADLSDGIFEVSEGGSHLSTLERLRDQHPELQWRVSDGHSTTQLMYLVHAGLIDYTTATSDQTQLIRRYLPQLRVAFDLGVRRSLAWAFRQSTTDSSLYDEAVAFFNESQHNKTLDELNERYYGNARVLAQADDQAFRQHVHERLPQYRRLFHQAANRYGLDWRLLAAIAYQESKWDPGATSPTGVRGMMMLTEETAKELNVKNRLNPRDSIMGGAYYVSQERADMPVHIAEPDRTWMALVAYNAGPGMLEKARHTAQRKGQNPDRWLSVKKVLAATKGYYRDIKAKNVPLPARQSVEFVESVRRYYDLLVYLTDEENFRLTMFPNAPAEAGHSS</sequence>
<dbReference type="PANTHER" id="PTHR35936">
    <property type="entry name" value="MEMBRANE-BOUND LYTIC MUREIN TRANSGLYCOSYLASE F"/>
    <property type="match status" value="1"/>
</dbReference>
<feature type="domain" description="Solute-binding protein family 3/N-terminal" evidence="6">
    <location>
        <begin position="49"/>
        <end position="274"/>
    </location>
</feature>
<dbReference type="SUPFAM" id="SSF53850">
    <property type="entry name" value="Periplasmic binding protein-like II"/>
    <property type="match status" value="1"/>
</dbReference>
<dbReference type="PROSITE" id="PS51257">
    <property type="entry name" value="PROKAR_LIPOPROTEIN"/>
    <property type="match status" value="1"/>
</dbReference>
<dbReference type="PANTHER" id="PTHR35936:SF32">
    <property type="entry name" value="MEMBRANE-BOUND LYTIC MUREIN TRANSGLYCOSYLASE F"/>
    <property type="match status" value="1"/>
</dbReference>
<evidence type="ECO:0000256" key="5">
    <source>
        <dbReference type="ARBA" id="ARBA00023237"/>
    </source>
</evidence>
<dbReference type="AlphaFoldDB" id="A0A8D5AIU2"/>
<dbReference type="NCBIfam" id="NF008112">
    <property type="entry name" value="PRK10859.1"/>
    <property type="match status" value="1"/>
</dbReference>
<dbReference type="GO" id="GO:0008933">
    <property type="term" value="F:peptidoglycan lytic transglycosylase activity"/>
    <property type="evidence" value="ECO:0007669"/>
    <property type="project" value="InterPro"/>
</dbReference>
<evidence type="ECO:0000313" key="7">
    <source>
        <dbReference type="EMBL" id="BBL70094.1"/>
    </source>
</evidence>
<dbReference type="Proteomes" id="UP000824988">
    <property type="component" value="Chromosome"/>
</dbReference>
<dbReference type="Pfam" id="PF01464">
    <property type="entry name" value="SLT"/>
    <property type="match status" value="1"/>
</dbReference>
<dbReference type="Gene3D" id="1.10.530.10">
    <property type="match status" value="1"/>
</dbReference>
<dbReference type="SMART" id="SM00062">
    <property type="entry name" value="PBPb"/>
    <property type="match status" value="1"/>
</dbReference>
<dbReference type="InterPro" id="IPR001638">
    <property type="entry name" value="Solute-binding_3/MltF_N"/>
</dbReference>
<keyword evidence="5" id="KW-0998">Cell outer membrane</keyword>
<dbReference type="KEGG" id="moz:MoryE10_07000"/>
<dbReference type="CDD" id="cd13403">
    <property type="entry name" value="MLTF-like"/>
    <property type="match status" value="1"/>
</dbReference>
<comment type="subcellular location">
    <subcellularLocation>
        <location evidence="1">Cell outer membrane</location>
        <topology evidence="1">Peripheral membrane protein</topology>
    </subcellularLocation>
</comment>
<dbReference type="GO" id="GO:0009279">
    <property type="term" value="C:cell outer membrane"/>
    <property type="evidence" value="ECO:0007669"/>
    <property type="project" value="UniProtKB-SubCell"/>
</dbReference>
<dbReference type="CDD" id="cd01009">
    <property type="entry name" value="PBP2_YfhD_N"/>
    <property type="match status" value="1"/>
</dbReference>
<comment type="similarity">
    <text evidence="3">Belongs to the bacterial solute-binding protein 3 family.</text>
</comment>
<dbReference type="GO" id="GO:0000270">
    <property type="term" value="P:peptidoglycan metabolic process"/>
    <property type="evidence" value="ECO:0007669"/>
    <property type="project" value="InterPro"/>
</dbReference>
<dbReference type="SUPFAM" id="SSF53955">
    <property type="entry name" value="Lysozyme-like"/>
    <property type="match status" value="1"/>
</dbReference>
<organism evidence="7 8">
    <name type="scientific">Methylogaea oryzae</name>
    <dbReference type="NCBI Taxonomy" id="1295382"/>
    <lineage>
        <taxon>Bacteria</taxon>
        <taxon>Pseudomonadati</taxon>
        <taxon>Pseudomonadota</taxon>
        <taxon>Gammaproteobacteria</taxon>
        <taxon>Methylococcales</taxon>
        <taxon>Methylococcaceae</taxon>
        <taxon>Methylogaea</taxon>
    </lineage>
</organism>
<evidence type="ECO:0000256" key="3">
    <source>
        <dbReference type="ARBA" id="ARBA00010333"/>
    </source>
</evidence>
<dbReference type="Pfam" id="PF00497">
    <property type="entry name" value="SBP_bac_3"/>
    <property type="match status" value="1"/>
</dbReference>
<dbReference type="InterPro" id="IPR000189">
    <property type="entry name" value="Transglyc_AS"/>
</dbReference>
<dbReference type="InterPro" id="IPR008258">
    <property type="entry name" value="Transglycosylase_SLT_dom_1"/>
</dbReference>